<name>A0A1H5LRM7_9FLAO</name>
<dbReference type="Proteomes" id="UP000199448">
    <property type="component" value="Unassembled WGS sequence"/>
</dbReference>
<evidence type="ECO:0000313" key="2">
    <source>
        <dbReference type="Proteomes" id="UP000199448"/>
    </source>
</evidence>
<dbReference type="AlphaFoldDB" id="A0A1H5LRM7"/>
<keyword evidence="2" id="KW-1185">Reference proteome</keyword>
<dbReference type="RefSeq" id="WP_093112710.1">
    <property type="nucleotide sequence ID" value="NZ_FNGG01000002.1"/>
</dbReference>
<sequence length="244" mass="27046">MKSIDKKEVISSQSAEFIKQGEEGKFLKMVSDTFIIKTANGTQGYAIRHLNMHDMLLIDTTGEGAKDAIKHLVEEGYKISAILITNKEALRNTYASLKEISQDAGGAPIYSHPMNNSDSSFEVKDINTKNKIFDHFSISVDDFPSASGENSVIYCDINEGMVFAGNSAIGASYDEDGDTITRPDLKSENKNLSLAESWRTYIREFRYLFPYKGKPKFNLEEGEQTDLIQKLGSTSYPGGGNPNL</sequence>
<organism evidence="1 2">
    <name type="scientific">Salinimicrobium catena</name>
    <dbReference type="NCBI Taxonomy" id="390640"/>
    <lineage>
        <taxon>Bacteria</taxon>
        <taxon>Pseudomonadati</taxon>
        <taxon>Bacteroidota</taxon>
        <taxon>Flavobacteriia</taxon>
        <taxon>Flavobacteriales</taxon>
        <taxon>Flavobacteriaceae</taxon>
        <taxon>Salinimicrobium</taxon>
    </lineage>
</organism>
<dbReference type="EMBL" id="FNUG01000002">
    <property type="protein sequence ID" value="SEE79640.1"/>
    <property type="molecule type" value="Genomic_DNA"/>
</dbReference>
<protein>
    <recommendedName>
        <fullName evidence="3">MBL fold metallo-hydrolase</fullName>
    </recommendedName>
</protein>
<gene>
    <name evidence="1" type="ORF">SAMN04488034_102390</name>
</gene>
<evidence type="ECO:0000313" key="1">
    <source>
        <dbReference type="EMBL" id="SEE79640.1"/>
    </source>
</evidence>
<dbReference type="STRING" id="390640.SAMN04488034_102390"/>
<reference evidence="1 2" key="1">
    <citation type="submission" date="2016-10" db="EMBL/GenBank/DDBJ databases">
        <authorList>
            <person name="de Groot N.N."/>
        </authorList>
    </citation>
    <scope>NUCLEOTIDE SEQUENCE [LARGE SCALE GENOMIC DNA]</scope>
    <source>
        <strain evidence="1 2">DSM 23553</strain>
    </source>
</reference>
<accession>A0A1H5LRM7</accession>
<dbReference type="OrthoDB" id="1449933at2"/>
<evidence type="ECO:0008006" key="3">
    <source>
        <dbReference type="Google" id="ProtNLM"/>
    </source>
</evidence>
<proteinExistence type="predicted"/>